<name>A0ABY6BLC2_9GAMM</name>
<keyword evidence="5" id="KW-1185">Reference proteome</keyword>
<sequence>MRSFLLTAFLSSVLLIPGGARAGSTTPPNFTNTLENDAPRDVAPGTLVTLTWSAYAAYCSPAGSSFPNNVHFDDWNTTGSCATGNFSTCSELHTGRYTLVQKGTYRFNVKCGIPGHPEIQTTSLINVVDTPKIDGISLSLSASTPGPVRVGDTYGYLIGVRNLGTNRMTSLRVSVPIPNTLTVTANTCNASVSQGTLVWSGPDIATGSAASCTFSVRAGAIPANETIQVGATANFNLVSQPFTLTTREVISSTHRSRPQTVTRSGTATTANSGTPQLTANGKLMVYSTLQKGIGDNDSNTGGADILLKDHRSGLTRVVSLNPGGAPLQGNSITPAISGNGQALAFIYRPPGTTSVKRRMAAQGAEPTAGENEGQICSAPPNGLFQSTCTSTNSSGQNLDGAAESPSLSADGKLMAFASSATNWVAGDTNNAKDVFVKNLETGQVTLVSTDAAGVQGQGASIDPMISGNGRFVLFRTQAANLGGTADWQVVRKDLGTGALLRMSQNSVGTPANGEVGRGTISWDGQRIAFASRATNLALGFNGGLRQVYVYNERPASSARRAPGGAAAQVAPQELAVGLFGVRDNAGGVPDGNADDPAISCSGRTIAFASTATDLISGDLAGMKDVFAVDADTGVARRAVAGGGSAEPNAASSEPAIDCEGTTSAFASQANNLDNNDPNPNNDIYLQQDPQRSGVPSLMIDQSFSGNWYNAGQSGHGFLLEALPSGEFYVTWYLYVSGQPLFLQGIARPQGNVIDVQVYQSRSTAFPVGAGGATSNSWGRIKLTFTGSTSASAEWTPTVFGYSAGSMVLQRLTTPALIQSDVSGGLRACYSGVWYEAARPGYGFDIEVNDFDDGKRYLTVYWYTYKPNGDPLWLVGVGAMANNAVAMDLYQGSGPGAQFPPDFVAGSVTASKWGTASFSFFGSNLMNVAYQPTTSGYASGNVTVQRITTLRGRECGQ</sequence>
<feature type="chain" id="PRO_5047076375" description="DUF11 domain-containing protein" evidence="2">
    <location>
        <begin position="23"/>
        <end position="956"/>
    </location>
</feature>
<dbReference type="Pfam" id="PF01345">
    <property type="entry name" value="DUF11"/>
    <property type="match status" value="1"/>
</dbReference>
<protein>
    <recommendedName>
        <fullName evidence="3">DUF11 domain-containing protein</fullName>
    </recommendedName>
</protein>
<keyword evidence="2" id="KW-0732">Signal</keyword>
<accession>A0ABY6BLC2</accession>
<dbReference type="Proteomes" id="UP001064632">
    <property type="component" value="Chromosome"/>
</dbReference>
<evidence type="ECO:0000256" key="1">
    <source>
        <dbReference type="SAM" id="MobiDB-lite"/>
    </source>
</evidence>
<dbReference type="RefSeq" id="WP_261696326.1">
    <property type="nucleotide sequence ID" value="NZ_CP104694.1"/>
</dbReference>
<evidence type="ECO:0000259" key="3">
    <source>
        <dbReference type="Pfam" id="PF01345"/>
    </source>
</evidence>
<dbReference type="InterPro" id="IPR001434">
    <property type="entry name" value="OmcB-like_DUF11"/>
</dbReference>
<dbReference type="Pfam" id="PF07676">
    <property type="entry name" value="PD40"/>
    <property type="match status" value="1"/>
</dbReference>
<reference evidence="4" key="1">
    <citation type="submission" date="2022-09" db="EMBL/GenBank/DDBJ databases">
        <title>Tahibacter sp. nov., isolated from a fresh water.</title>
        <authorList>
            <person name="Baek J.H."/>
            <person name="Lee J.K."/>
            <person name="Kim J.M."/>
            <person name="Jeon C.O."/>
        </authorList>
    </citation>
    <scope>NUCLEOTIDE SEQUENCE</scope>
    <source>
        <strain evidence="4">W38</strain>
    </source>
</reference>
<dbReference type="InterPro" id="IPR011659">
    <property type="entry name" value="WD40"/>
</dbReference>
<dbReference type="Gene3D" id="2.120.10.30">
    <property type="entry name" value="TolB, C-terminal domain"/>
    <property type="match status" value="1"/>
</dbReference>
<evidence type="ECO:0000256" key="2">
    <source>
        <dbReference type="SAM" id="SignalP"/>
    </source>
</evidence>
<evidence type="ECO:0000313" key="5">
    <source>
        <dbReference type="Proteomes" id="UP001064632"/>
    </source>
</evidence>
<gene>
    <name evidence="4" type="ORF">N4264_06905</name>
</gene>
<dbReference type="EMBL" id="CP104694">
    <property type="protein sequence ID" value="UXI69371.1"/>
    <property type="molecule type" value="Genomic_DNA"/>
</dbReference>
<proteinExistence type="predicted"/>
<feature type="signal peptide" evidence="2">
    <location>
        <begin position="1"/>
        <end position="22"/>
    </location>
</feature>
<dbReference type="SUPFAM" id="SSF82171">
    <property type="entry name" value="DPP6 N-terminal domain-like"/>
    <property type="match status" value="1"/>
</dbReference>
<organism evidence="4 5">
    <name type="scientific">Tahibacter amnicola</name>
    <dbReference type="NCBI Taxonomy" id="2976241"/>
    <lineage>
        <taxon>Bacteria</taxon>
        <taxon>Pseudomonadati</taxon>
        <taxon>Pseudomonadota</taxon>
        <taxon>Gammaproteobacteria</taxon>
        <taxon>Lysobacterales</taxon>
        <taxon>Rhodanobacteraceae</taxon>
        <taxon>Tahibacter</taxon>
    </lineage>
</organism>
<evidence type="ECO:0000313" key="4">
    <source>
        <dbReference type="EMBL" id="UXI69371.1"/>
    </source>
</evidence>
<dbReference type="InterPro" id="IPR011042">
    <property type="entry name" value="6-blade_b-propeller_TolB-like"/>
</dbReference>
<feature type="region of interest" description="Disordered" evidence="1">
    <location>
        <begin position="251"/>
        <end position="275"/>
    </location>
</feature>
<feature type="domain" description="DUF11" evidence="3">
    <location>
        <begin position="146"/>
        <end position="231"/>
    </location>
</feature>